<dbReference type="Pfam" id="PF01022">
    <property type="entry name" value="HTH_5"/>
    <property type="match status" value="1"/>
</dbReference>
<keyword evidence="1" id="KW-0805">Transcription regulation</keyword>
<evidence type="ECO:0000259" key="4">
    <source>
        <dbReference type="PROSITE" id="PS50987"/>
    </source>
</evidence>
<dbReference type="Gene3D" id="1.10.10.10">
    <property type="entry name" value="Winged helix-like DNA-binding domain superfamily/Winged helix DNA-binding domain"/>
    <property type="match status" value="1"/>
</dbReference>
<dbReference type="InterPro" id="IPR036388">
    <property type="entry name" value="WH-like_DNA-bd_sf"/>
</dbReference>
<reference evidence="6" key="1">
    <citation type="journal article" date="2019" name="Int. J. Syst. Evol. Microbiol.">
        <title>The Global Catalogue of Microorganisms (GCM) 10K type strain sequencing project: providing services to taxonomists for standard genome sequencing and annotation.</title>
        <authorList>
            <consortium name="The Broad Institute Genomics Platform"/>
            <consortium name="The Broad Institute Genome Sequencing Center for Infectious Disease"/>
            <person name="Wu L."/>
            <person name="Ma J."/>
        </authorList>
    </citation>
    <scope>NUCLEOTIDE SEQUENCE [LARGE SCALE GENOMIC DNA]</scope>
    <source>
        <strain evidence="6">JCM 16908</strain>
    </source>
</reference>
<evidence type="ECO:0000256" key="3">
    <source>
        <dbReference type="ARBA" id="ARBA00023163"/>
    </source>
</evidence>
<name>A0ABP7IQB9_9ACTN</name>
<dbReference type="NCBIfam" id="NF033788">
    <property type="entry name" value="HTH_metalloreg"/>
    <property type="match status" value="1"/>
</dbReference>
<proteinExistence type="predicted"/>
<dbReference type="InterPro" id="IPR011991">
    <property type="entry name" value="ArsR-like_HTH"/>
</dbReference>
<dbReference type="InterPro" id="IPR036390">
    <property type="entry name" value="WH_DNA-bd_sf"/>
</dbReference>
<gene>
    <name evidence="5" type="ORF">GCM10022226_50850</name>
</gene>
<evidence type="ECO:0000313" key="5">
    <source>
        <dbReference type="EMBL" id="GAA3824090.1"/>
    </source>
</evidence>
<accession>A0ABP7IQB9</accession>
<dbReference type="SMART" id="SM00418">
    <property type="entry name" value="HTH_ARSR"/>
    <property type="match status" value="1"/>
</dbReference>
<dbReference type="PANTHER" id="PTHR33154:SF33">
    <property type="entry name" value="TRANSCRIPTIONAL REPRESSOR SDPR"/>
    <property type="match status" value="1"/>
</dbReference>
<evidence type="ECO:0000256" key="1">
    <source>
        <dbReference type="ARBA" id="ARBA00023015"/>
    </source>
</evidence>
<dbReference type="InterPro" id="IPR051081">
    <property type="entry name" value="HTH_MetalResp_TranReg"/>
</dbReference>
<protein>
    <recommendedName>
        <fullName evidence="4">HTH arsR-type domain-containing protein</fullName>
    </recommendedName>
</protein>
<dbReference type="SUPFAM" id="SSF46785">
    <property type="entry name" value="Winged helix' DNA-binding domain"/>
    <property type="match status" value="1"/>
</dbReference>
<sequence length="133" mass="15087">MMAPMSGKSGRPRLRNDRPDAFAALADLTRRHLLEKLTAGERSVSELMADLAVTQAAVSQHLKVLRDAGLVEVRPEGRHRLYRLRPEGLAEPREWLTDLERFWKERLKSLRDVLDETEIETGSEHEPEAAPPA</sequence>
<feature type="domain" description="HTH arsR-type" evidence="4">
    <location>
        <begin position="10"/>
        <end position="104"/>
    </location>
</feature>
<dbReference type="Proteomes" id="UP001500888">
    <property type="component" value="Unassembled WGS sequence"/>
</dbReference>
<dbReference type="InterPro" id="IPR001845">
    <property type="entry name" value="HTH_ArsR_DNA-bd_dom"/>
</dbReference>
<dbReference type="CDD" id="cd00090">
    <property type="entry name" value="HTH_ARSR"/>
    <property type="match status" value="1"/>
</dbReference>
<dbReference type="PANTHER" id="PTHR33154">
    <property type="entry name" value="TRANSCRIPTIONAL REGULATOR, ARSR FAMILY"/>
    <property type="match status" value="1"/>
</dbReference>
<keyword evidence="2" id="KW-0238">DNA-binding</keyword>
<dbReference type="PRINTS" id="PR00778">
    <property type="entry name" value="HTHARSR"/>
</dbReference>
<comment type="caution">
    <text evidence="5">The sequence shown here is derived from an EMBL/GenBank/DDBJ whole genome shotgun (WGS) entry which is preliminary data.</text>
</comment>
<dbReference type="PROSITE" id="PS50987">
    <property type="entry name" value="HTH_ARSR_2"/>
    <property type="match status" value="1"/>
</dbReference>
<dbReference type="EMBL" id="BAAAZR010000019">
    <property type="protein sequence ID" value="GAA3824090.1"/>
    <property type="molecule type" value="Genomic_DNA"/>
</dbReference>
<keyword evidence="3" id="KW-0804">Transcription</keyword>
<evidence type="ECO:0000313" key="6">
    <source>
        <dbReference type="Proteomes" id="UP001500888"/>
    </source>
</evidence>
<evidence type="ECO:0000256" key="2">
    <source>
        <dbReference type="ARBA" id="ARBA00023125"/>
    </source>
</evidence>
<keyword evidence="6" id="KW-1185">Reference proteome</keyword>
<organism evidence="5 6">
    <name type="scientific">Sphaerisporangium flaviroseum</name>
    <dbReference type="NCBI Taxonomy" id="509199"/>
    <lineage>
        <taxon>Bacteria</taxon>
        <taxon>Bacillati</taxon>
        <taxon>Actinomycetota</taxon>
        <taxon>Actinomycetes</taxon>
        <taxon>Streptosporangiales</taxon>
        <taxon>Streptosporangiaceae</taxon>
        <taxon>Sphaerisporangium</taxon>
    </lineage>
</organism>